<keyword evidence="3" id="KW-1185">Reference proteome</keyword>
<comment type="caution">
    <text evidence="2">The sequence shown here is derived from an EMBL/GenBank/DDBJ whole genome shotgun (WGS) entry which is preliminary data.</text>
</comment>
<feature type="region of interest" description="Disordered" evidence="1">
    <location>
        <begin position="1"/>
        <end position="36"/>
    </location>
</feature>
<evidence type="ECO:0000313" key="2">
    <source>
        <dbReference type="EMBL" id="GIY43320.1"/>
    </source>
</evidence>
<accession>A0AAV4TAL1</accession>
<dbReference type="EMBL" id="BPLQ01009328">
    <property type="protein sequence ID" value="GIY43320.1"/>
    <property type="molecule type" value="Genomic_DNA"/>
</dbReference>
<reference evidence="2 3" key="1">
    <citation type="submission" date="2021-06" db="EMBL/GenBank/DDBJ databases">
        <title>Caerostris darwini draft genome.</title>
        <authorList>
            <person name="Kono N."/>
            <person name="Arakawa K."/>
        </authorList>
    </citation>
    <scope>NUCLEOTIDE SEQUENCE [LARGE SCALE GENOMIC DNA]</scope>
</reference>
<dbReference type="AlphaFoldDB" id="A0AAV4TAL1"/>
<organism evidence="2 3">
    <name type="scientific">Caerostris darwini</name>
    <dbReference type="NCBI Taxonomy" id="1538125"/>
    <lineage>
        <taxon>Eukaryota</taxon>
        <taxon>Metazoa</taxon>
        <taxon>Ecdysozoa</taxon>
        <taxon>Arthropoda</taxon>
        <taxon>Chelicerata</taxon>
        <taxon>Arachnida</taxon>
        <taxon>Araneae</taxon>
        <taxon>Araneomorphae</taxon>
        <taxon>Entelegynae</taxon>
        <taxon>Araneoidea</taxon>
        <taxon>Araneidae</taxon>
        <taxon>Caerostris</taxon>
    </lineage>
</organism>
<dbReference type="Proteomes" id="UP001054837">
    <property type="component" value="Unassembled WGS sequence"/>
</dbReference>
<gene>
    <name evidence="2" type="ORF">CDAR_513991</name>
</gene>
<protein>
    <submittedName>
        <fullName evidence="2">Uncharacterized protein</fullName>
    </submittedName>
</protein>
<proteinExistence type="predicted"/>
<evidence type="ECO:0000256" key="1">
    <source>
        <dbReference type="SAM" id="MobiDB-lite"/>
    </source>
</evidence>
<name>A0AAV4TAL1_9ARAC</name>
<evidence type="ECO:0000313" key="3">
    <source>
        <dbReference type="Proteomes" id="UP001054837"/>
    </source>
</evidence>
<sequence>MKKKNKARTPYGRFNRPPQGKQQRHSKPSLTTAKRGWKANTRLPISFGVGYDDITPRKKCTAKGWPISRSPLRLSLYRFATE</sequence>